<name>A0A3M0G9W5_9ACTN</name>
<protein>
    <submittedName>
        <fullName evidence="1">Uncharacterized protein</fullName>
    </submittedName>
</protein>
<evidence type="ECO:0000313" key="2">
    <source>
        <dbReference type="Proteomes" id="UP000275256"/>
    </source>
</evidence>
<keyword evidence="2" id="KW-1185">Reference proteome</keyword>
<reference evidence="1 2" key="1">
    <citation type="submission" date="2018-10" db="EMBL/GenBank/DDBJ databases">
        <title>Tessaracoccus antarcticuss sp. nov., isolated from sediment.</title>
        <authorList>
            <person name="Zhou L.Y."/>
            <person name="Du Z.J."/>
        </authorList>
    </citation>
    <scope>NUCLEOTIDE SEQUENCE [LARGE SCALE GENOMIC DNA]</scope>
    <source>
        <strain evidence="1 2">JDX10</strain>
    </source>
</reference>
<dbReference type="Proteomes" id="UP000275256">
    <property type="component" value="Unassembled WGS sequence"/>
</dbReference>
<evidence type="ECO:0000313" key="1">
    <source>
        <dbReference type="EMBL" id="RMB61730.1"/>
    </source>
</evidence>
<sequence>MTVEFNPSSWQRTGHGYEDVAPDVDSTLGSLISGTTNPAACGAANGMATVDGAITILLGTLADVMAGVQSDVAAGLLAEALAMINTGQDYAALEDDSVAAANSITTGW</sequence>
<organism evidence="1 2">
    <name type="scientific">Tessaracoccus antarcticus</name>
    <dbReference type="NCBI Taxonomy" id="2479848"/>
    <lineage>
        <taxon>Bacteria</taxon>
        <taxon>Bacillati</taxon>
        <taxon>Actinomycetota</taxon>
        <taxon>Actinomycetes</taxon>
        <taxon>Propionibacteriales</taxon>
        <taxon>Propionibacteriaceae</taxon>
        <taxon>Tessaracoccus</taxon>
    </lineage>
</organism>
<comment type="caution">
    <text evidence="1">The sequence shown here is derived from an EMBL/GenBank/DDBJ whole genome shotgun (WGS) entry which is preliminary data.</text>
</comment>
<proteinExistence type="predicted"/>
<dbReference type="EMBL" id="REFW01000001">
    <property type="protein sequence ID" value="RMB61730.1"/>
    <property type="molecule type" value="Genomic_DNA"/>
</dbReference>
<gene>
    <name evidence="1" type="ORF">EAX62_03650</name>
</gene>
<dbReference type="RefSeq" id="WP_121900278.1">
    <property type="nucleotide sequence ID" value="NZ_REFW01000001.1"/>
</dbReference>
<accession>A0A3M0G9W5</accession>
<dbReference type="AlphaFoldDB" id="A0A3M0G9W5"/>